<accession>A0A0F8WQR6</accession>
<evidence type="ECO:0000313" key="1">
    <source>
        <dbReference type="EMBL" id="KKK50690.1"/>
    </source>
</evidence>
<organism evidence="1">
    <name type="scientific">marine sediment metagenome</name>
    <dbReference type="NCBI Taxonomy" id="412755"/>
    <lineage>
        <taxon>unclassified sequences</taxon>
        <taxon>metagenomes</taxon>
        <taxon>ecological metagenomes</taxon>
    </lineage>
</organism>
<comment type="caution">
    <text evidence="1">The sequence shown here is derived from an EMBL/GenBank/DDBJ whole genome shotgun (WGS) entry which is preliminary data.</text>
</comment>
<protein>
    <submittedName>
        <fullName evidence="1">Uncharacterized protein</fullName>
    </submittedName>
</protein>
<dbReference type="EMBL" id="LAZR01067890">
    <property type="protein sequence ID" value="KKK50690.1"/>
    <property type="molecule type" value="Genomic_DNA"/>
</dbReference>
<proteinExistence type="predicted"/>
<reference evidence="1" key="1">
    <citation type="journal article" date="2015" name="Nature">
        <title>Complex archaea that bridge the gap between prokaryotes and eukaryotes.</title>
        <authorList>
            <person name="Spang A."/>
            <person name="Saw J.H."/>
            <person name="Jorgensen S.L."/>
            <person name="Zaremba-Niedzwiedzka K."/>
            <person name="Martijn J."/>
            <person name="Lind A.E."/>
            <person name="van Eijk R."/>
            <person name="Schleper C."/>
            <person name="Guy L."/>
            <person name="Ettema T.J."/>
        </authorList>
    </citation>
    <scope>NUCLEOTIDE SEQUENCE</scope>
</reference>
<name>A0A0F8WQR6_9ZZZZ</name>
<feature type="non-terminal residue" evidence="1">
    <location>
        <position position="1"/>
    </location>
</feature>
<dbReference type="AlphaFoldDB" id="A0A0F8WQR6"/>
<gene>
    <name evidence="1" type="ORF">LCGC14_3122490</name>
</gene>
<sequence length="228" mass="25673">EAPQIPKTGLKLPDIGIEISNWALKVGAALGAVIFEIGKGAFELGTSIGQWLYDEVIVPAGDFLSAKLFGIWEWTKDFPGWLWEKITSVWSWGFNFGSWLWEEIKTIWNYDEDFGGWLWGKITSIWDWTYDFAGWIWKKVTSIFAFGGIGLGLGKGQVGIPSVPSDGLYQLHRGEEVIPRTRAGQNRSVIFKPTFQISGNISQDIDMDGIVRRAGRITEMELKQRGII</sequence>